<dbReference type="EMBL" id="CP063361">
    <property type="protein sequence ID" value="UOD31150.1"/>
    <property type="molecule type" value="Genomic_DNA"/>
</dbReference>
<protein>
    <recommendedName>
        <fullName evidence="4">Secreted protein</fullName>
    </recommendedName>
</protein>
<feature type="chain" id="PRO_5047154162" description="Secreted protein" evidence="1">
    <location>
        <begin position="29"/>
        <end position="151"/>
    </location>
</feature>
<evidence type="ECO:0008006" key="4">
    <source>
        <dbReference type="Google" id="ProtNLM"/>
    </source>
</evidence>
<dbReference type="Proteomes" id="UP000831532">
    <property type="component" value="Chromosome"/>
</dbReference>
<keyword evidence="1" id="KW-0732">Signal</keyword>
<evidence type="ECO:0000313" key="2">
    <source>
        <dbReference type="EMBL" id="UOD31150.1"/>
    </source>
</evidence>
<keyword evidence="3" id="KW-1185">Reference proteome</keyword>
<dbReference type="RefSeq" id="WP_243492318.1">
    <property type="nucleotide sequence ID" value="NZ_CP063361.1"/>
</dbReference>
<organism evidence="2 3">
    <name type="scientific">Massilia violaceinigra</name>
    <dbReference type="NCBI Taxonomy" id="2045208"/>
    <lineage>
        <taxon>Bacteria</taxon>
        <taxon>Pseudomonadati</taxon>
        <taxon>Pseudomonadota</taxon>
        <taxon>Betaproteobacteria</taxon>
        <taxon>Burkholderiales</taxon>
        <taxon>Oxalobacteraceae</taxon>
        <taxon>Telluria group</taxon>
        <taxon>Massilia</taxon>
    </lineage>
</organism>
<evidence type="ECO:0000313" key="3">
    <source>
        <dbReference type="Proteomes" id="UP000831532"/>
    </source>
</evidence>
<accession>A0ABY4A8N9</accession>
<name>A0ABY4A8N9_9BURK</name>
<proteinExistence type="predicted"/>
<reference evidence="2 3" key="1">
    <citation type="submission" date="2020-10" db="EMBL/GenBank/DDBJ databases">
        <title>Genome analysis of Massilia species.</title>
        <authorList>
            <person name="Jung D.-H."/>
        </authorList>
    </citation>
    <scope>NUCLEOTIDE SEQUENCE [LARGE SCALE GENOMIC DNA]</scope>
    <source>
        <strain evidence="3">sipir</strain>
    </source>
</reference>
<evidence type="ECO:0000256" key="1">
    <source>
        <dbReference type="SAM" id="SignalP"/>
    </source>
</evidence>
<gene>
    <name evidence="2" type="ORF">INH39_05360</name>
</gene>
<feature type="signal peptide" evidence="1">
    <location>
        <begin position="1"/>
        <end position="28"/>
    </location>
</feature>
<sequence>MSIVMHKHALRIAAALLLCASLGPAALAKTCTGKQADAAEAMVDRLGTWEQFYQFRKQYGHCDDGGLSELISGAVAMQLENRWSTLPELAKFIKHDRALKAFVIRHVNGTLDTSDTNRIQSLATSSCPANLKGLCADLKKAAANAFNQQRA</sequence>